<accession>A0A8J7RT21</accession>
<dbReference type="InterPro" id="IPR006015">
    <property type="entry name" value="Universal_stress_UspA"/>
</dbReference>
<name>A0A8J7RT21_9BACT</name>
<dbReference type="InterPro" id="IPR014729">
    <property type="entry name" value="Rossmann-like_a/b/a_fold"/>
</dbReference>
<comment type="similarity">
    <text evidence="1">Belongs to the universal stress protein A family.</text>
</comment>
<dbReference type="RefSeq" id="WP_210512761.1">
    <property type="nucleotide sequence ID" value="NZ_JAFIDN010000009.1"/>
</dbReference>
<dbReference type="Gene3D" id="3.40.50.620">
    <property type="entry name" value="HUPs"/>
    <property type="match status" value="2"/>
</dbReference>
<dbReference type="AlphaFoldDB" id="A0A8J7RT21"/>
<dbReference type="InterPro" id="IPR006016">
    <property type="entry name" value="UspA"/>
</dbReference>
<evidence type="ECO:0000259" key="2">
    <source>
        <dbReference type="Pfam" id="PF00582"/>
    </source>
</evidence>
<dbReference type="EMBL" id="JAFIDN010000009">
    <property type="protein sequence ID" value="MBP3193304.1"/>
    <property type="molecule type" value="Genomic_DNA"/>
</dbReference>
<keyword evidence="4" id="KW-1185">Reference proteome</keyword>
<dbReference type="PANTHER" id="PTHR46268:SF26">
    <property type="entry name" value="UNIVERSAL STRESS PROTEIN MJ0577"/>
    <property type="match status" value="1"/>
</dbReference>
<dbReference type="CDD" id="cd23659">
    <property type="entry name" value="USP_At3g01520-like"/>
    <property type="match status" value="1"/>
</dbReference>
<dbReference type="Proteomes" id="UP000673975">
    <property type="component" value="Unassembled WGS sequence"/>
</dbReference>
<gene>
    <name evidence="3" type="ORF">NATSA_11555</name>
</gene>
<evidence type="ECO:0000256" key="1">
    <source>
        <dbReference type="ARBA" id="ARBA00008791"/>
    </source>
</evidence>
<dbReference type="Pfam" id="PF00582">
    <property type="entry name" value="Usp"/>
    <property type="match status" value="2"/>
</dbReference>
<evidence type="ECO:0000313" key="3">
    <source>
        <dbReference type="EMBL" id="MBP3193304.1"/>
    </source>
</evidence>
<protein>
    <submittedName>
        <fullName evidence="3">Universal stress protein</fullName>
    </submittedName>
</protein>
<dbReference type="PRINTS" id="PR01438">
    <property type="entry name" value="UNVRSLSTRESS"/>
</dbReference>
<feature type="domain" description="UspA" evidence="2">
    <location>
        <begin position="5"/>
        <end position="143"/>
    </location>
</feature>
<evidence type="ECO:0000313" key="4">
    <source>
        <dbReference type="Proteomes" id="UP000673975"/>
    </source>
</evidence>
<comment type="caution">
    <text evidence="3">The sequence shown here is derived from an EMBL/GenBank/DDBJ whole genome shotgun (WGS) entry which is preliminary data.</text>
</comment>
<dbReference type="CDD" id="cd00293">
    <property type="entry name" value="USP-like"/>
    <property type="match status" value="1"/>
</dbReference>
<dbReference type="PANTHER" id="PTHR46268">
    <property type="entry name" value="STRESS RESPONSE PROTEIN NHAX"/>
    <property type="match status" value="1"/>
</dbReference>
<dbReference type="SUPFAM" id="SSF52402">
    <property type="entry name" value="Adenine nucleotide alpha hydrolases-like"/>
    <property type="match status" value="2"/>
</dbReference>
<reference evidence="3" key="1">
    <citation type="submission" date="2021-02" db="EMBL/GenBank/DDBJ databases">
        <title>Natronogracilivirga saccharolytica gen. nov. sp. nov. a new anaerobic, haloalkiliphilic carbohydrate-fermenting bacterium from soda lake and proposing of Cyclonatronumiaceae fam. nov. in the phylum Balneolaeota.</title>
        <authorList>
            <person name="Zhilina T.N."/>
            <person name="Sorokin D.Y."/>
            <person name="Zavarzina D.G."/>
            <person name="Toshchakov S.V."/>
            <person name="Kublanov I.V."/>
        </authorList>
    </citation>
    <scope>NUCLEOTIDE SEQUENCE</scope>
    <source>
        <strain evidence="3">Z-1702</strain>
    </source>
</reference>
<organism evidence="3 4">
    <name type="scientific">Natronogracilivirga saccharolytica</name>
    <dbReference type="NCBI Taxonomy" id="2812953"/>
    <lineage>
        <taxon>Bacteria</taxon>
        <taxon>Pseudomonadati</taxon>
        <taxon>Balneolota</taxon>
        <taxon>Balneolia</taxon>
        <taxon>Balneolales</taxon>
        <taxon>Cyclonatronaceae</taxon>
        <taxon>Natronogracilivirga</taxon>
    </lineage>
</organism>
<proteinExistence type="inferred from homology"/>
<feature type="domain" description="UspA" evidence="2">
    <location>
        <begin position="165"/>
        <end position="301"/>
    </location>
</feature>
<sequence length="305" mass="34184">MTPTFHHALVAIDQSQASDIIIDCLPHFHQLGTEKITLYTSVSVSYPGGLDQSSKKQYQDKLEAFKSKLENQLSDAGLAIRVETKAEFGINAYPPHEIINAAHELEASYIIIANRGYSKYRELLLGSTATELLQRCDLPVYLINMKMSDQHLYCVRACRDTLYHVFYPTDFSDNADRAFQALEHLLTQNTGRATRHITLYHVQSTGRIGMDQPDKLAEFNRIDRERLEALKERLQKVTEAQIHLDIGAGSAAHEITGKAAHSEASMIIMGGQGRGYIRDLFLGGVSHQVVRNVDIPVLIIPALRK</sequence>